<keyword evidence="4" id="KW-0808">Transferase</keyword>
<keyword evidence="17" id="KW-1185">Reference proteome</keyword>
<evidence type="ECO:0000256" key="7">
    <source>
        <dbReference type="ARBA" id="ARBA00022840"/>
    </source>
</evidence>
<dbReference type="eggNOG" id="COG3437">
    <property type="taxonomic scope" value="Bacteria"/>
</dbReference>
<evidence type="ECO:0000259" key="15">
    <source>
        <dbReference type="PROSITE" id="PS50110"/>
    </source>
</evidence>
<dbReference type="eggNOG" id="COG0784">
    <property type="taxonomic scope" value="Bacteria"/>
</dbReference>
<evidence type="ECO:0000256" key="3">
    <source>
        <dbReference type="ARBA" id="ARBA00022553"/>
    </source>
</evidence>
<evidence type="ECO:0000256" key="9">
    <source>
        <dbReference type="ARBA" id="ARBA00064003"/>
    </source>
</evidence>
<keyword evidence="8" id="KW-0902">Two-component regulatory system</keyword>
<feature type="domain" description="Response regulatory" evidence="15">
    <location>
        <begin position="693"/>
        <end position="800"/>
    </location>
</feature>
<dbReference type="SMART" id="SM00448">
    <property type="entry name" value="REC"/>
    <property type="match status" value="1"/>
</dbReference>
<dbReference type="SMART" id="SM00388">
    <property type="entry name" value="HisKA"/>
    <property type="match status" value="1"/>
</dbReference>
<dbReference type="InterPro" id="IPR001789">
    <property type="entry name" value="Sig_transdc_resp-reg_receiver"/>
</dbReference>
<feature type="modified residue" description="4-aspartylphosphate" evidence="11">
    <location>
        <position position="742"/>
    </location>
</feature>
<dbReference type="Pfam" id="PF00072">
    <property type="entry name" value="Response_reg"/>
    <property type="match status" value="1"/>
</dbReference>
<evidence type="ECO:0000256" key="12">
    <source>
        <dbReference type="SAM" id="MobiDB-lite"/>
    </source>
</evidence>
<feature type="compositionally biased region" description="Polar residues" evidence="12">
    <location>
        <begin position="661"/>
        <end position="675"/>
    </location>
</feature>
<feature type="region of interest" description="Disordered" evidence="12">
    <location>
        <begin position="661"/>
        <end position="685"/>
    </location>
</feature>
<dbReference type="Pfam" id="PF00512">
    <property type="entry name" value="HisKA"/>
    <property type="match status" value="1"/>
</dbReference>
<dbReference type="AlphaFoldDB" id="E6X099"/>
<dbReference type="Proteomes" id="UP000008633">
    <property type="component" value="Chromosome"/>
</dbReference>
<dbReference type="PRINTS" id="PR00344">
    <property type="entry name" value="BCTRLSENSOR"/>
</dbReference>
<dbReference type="STRING" id="749222.Nitsa_0418"/>
<dbReference type="PROSITE" id="PS50110">
    <property type="entry name" value="RESPONSE_REGULATORY"/>
    <property type="match status" value="2"/>
</dbReference>
<gene>
    <name evidence="16" type="ordered locus">Nitsa_0418</name>
</gene>
<dbReference type="PANTHER" id="PTHR45339:SF1">
    <property type="entry name" value="HYBRID SIGNAL TRANSDUCTION HISTIDINE KINASE J"/>
    <property type="match status" value="1"/>
</dbReference>
<accession>E6X099</accession>
<dbReference type="PANTHER" id="PTHR45339">
    <property type="entry name" value="HYBRID SIGNAL TRANSDUCTION HISTIDINE KINASE J"/>
    <property type="match status" value="1"/>
</dbReference>
<proteinExistence type="predicted"/>
<evidence type="ECO:0000256" key="2">
    <source>
        <dbReference type="ARBA" id="ARBA00012438"/>
    </source>
</evidence>
<feature type="transmembrane region" description="Helical" evidence="13">
    <location>
        <begin position="40"/>
        <end position="63"/>
    </location>
</feature>
<evidence type="ECO:0000256" key="1">
    <source>
        <dbReference type="ARBA" id="ARBA00000085"/>
    </source>
</evidence>
<dbReference type="SUPFAM" id="SSF55874">
    <property type="entry name" value="ATPase domain of HSP90 chaperone/DNA topoisomerase II/histidine kinase"/>
    <property type="match status" value="1"/>
</dbReference>
<feature type="domain" description="Response regulatory" evidence="15">
    <location>
        <begin position="521"/>
        <end position="640"/>
    </location>
</feature>
<dbReference type="InterPro" id="IPR003594">
    <property type="entry name" value="HATPase_dom"/>
</dbReference>
<dbReference type="EMBL" id="CP002452">
    <property type="protein sequence ID" value="ADV45688.1"/>
    <property type="molecule type" value="Genomic_DNA"/>
</dbReference>
<dbReference type="SUPFAM" id="SSF47384">
    <property type="entry name" value="Homodimeric domain of signal transducing histidine kinase"/>
    <property type="match status" value="1"/>
</dbReference>
<dbReference type="InterPro" id="IPR005467">
    <property type="entry name" value="His_kinase_dom"/>
</dbReference>
<keyword evidence="13" id="KW-1133">Transmembrane helix</keyword>
<dbReference type="InterPro" id="IPR004358">
    <property type="entry name" value="Sig_transdc_His_kin-like_C"/>
</dbReference>
<feature type="transmembrane region" description="Helical" evidence="13">
    <location>
        <begin position="7"/>
        <end position="28"/>
    </location>
</feature>
<comment type="catalytic activity">
    <reaction evidence="1">
        <text>ATP + protein L-histidine = ADP + protein N-phospho-L-histidine.</text>
        <dbReference type="EC" id="2.7.13.3"/>
    </reaction>
</comment>
<dbReference type="Gene3D" id="1.10.287.130">
    <property type="match status" value="1"/>
</dbReference>
<feature type="modified residue" description="4-aspartylphosphate" evidence="11">
    <location>
        <position position="570"/>
    </location>
</feature>
<dbReference type="InterPro" id="IPR036890">
    <property type="entry name" value="HATPase_C_sf"/>
</dbReference>
<dbReference type="eggNOG" id="COG5002">
    <property type="taxonomic scope" value="Bacteria"/>
</dbReference>
<dbReference type="FunFam" id="3.30.565.10:FF:000010">
    <property type="entry name" value="Sensor histidine kinase RcsC"/>
    <property type="match status" value="1"/>
</dbReference>
<evidence type="ECO:0000256" key="8">
    <source>
        <dbReference type="ARBA" id="ARBA00023012"/>
    </source>
</evidence>
<dbReference type="CDD" id="cd00082">
    <property type="entry name" value="HisKA"/>
    <property type="match status" value="1"/>
</dbReference>
<evidence type="ECO:0000256" key="13">
    <source>
        <dbReference type="SAM" id="Phobius"/>
    </source>
</evidence>
<dbReference type="InterPro" id="IPR011006">
    <property type="entry name" value="CheY-like_superfamily"/>
</dbReference>
<evidence type="ECO:0000313" key="17">
    <source>
        <dbReference type="Proteomes" id="UP000008633"/>
    </source>
</evidence>
<dbReference type="SUPFAM" id="SSF52172">
    <property type="entry name" value="CheY-like"/>
    <property type="match status" value="2"/>
</dbReference>
<dbReference type="OrthoDB" id="5468627at2"/>
<protein>
    <recommendedName>
        <fullName evidence="10">Sensory/regulatory protein RpfC</fullName>
        <ecNumber evidence="2">2.7.13.3</ecNumber>
    </recommendedName>
</protein>
<sequence>MKITNKLTLIGTLAAGALLLIAGGFYWLSQLDPAQITRYLHSPTILGTVLGVLVLLALLILYLTRHTALTIRSYNTTFKKALKYLVEDFGDEDEHYSEIVGDLSKVDLEAPGGYRKAFELLQEIVRQAREDRRTAQEENQAKSLFLANMSHEIRTPMNGIIGFTELLKSTPLNDEQQEFANIIEKSSHNLLNIINNILDLSKIESNKVEVEHITFETHHELDNTIDNFGVVAAENDIELYYFIDPSISSRLKGDPTKIKEILTNLLNNAVKFTEAGGEISVEIEKLEATQGDRSLIEFRVIDTGIGMSQEQIKKIFEPFTQADSSITRKYGGTGLGLTITKEYVELMGGKLLVESEEGKGSTFSFTLPLEEIRDEETDYRNAFTDVILCIYQGDEVNRFNQYLQRYADYFGMELQPFRSAQELHTFVSEGNCPALLMDFDRIPQSLREVLDRLPEEDLYLLARVTSREELKDYKFTNENILFKPATYTKILDMLKSISRYEMGEKELKSTTTTVQTRYHGKVLVVEDNIINQKLVKNILEGLGLDVDIANNGLEAFELRRGNDYDLIFMDIQMPVMNGIEATHEILEYEEDEELPHVPIVALTANALKGDRERFLAEGMDEYISKPIEMSELIYILNKFLKDKATLVTTPQEHAAQILESLQPQEQSGTDSSSSAPKEVAATAQEGKGMETKEILIAKNLPFSRKLLSKLLEALGYPYRIAETPAEALAILSSQPVSMVFLDEKMLDDALVNKLKESGVLVVLTSQAEHPERILGLNSIIYTEKMTRENFKKFLEERGEK</sequence>
<dbReference type="PROSITE" id="PS50109">
    <property type="entry name" value="HIS_KIN"/>
    <property type="match status" value="1"/>
</dbReference>
<dbReference type="InterPro" id="IPR036097">
    <property type="entry name" value="HisK_dim/P_sf"/>
</dbReference>
<evidence type="ECO:0000259" key="14">
    <source>
        <dbReference type="PROSITE" id="PS50109"/>
    </source>
</evidence>
<organism evidence="16 17">
    <name type="scientific">Nitratifractor salsuginis (strain DSM 16511 / JCM 12458 / E9I37-1)</name>
    <dbReference type="NCBI Taxonomy" id="749222"/>
    <lineage>
        <taxon>Bacteria</taxon>
        <taxon>Pseudomonadati</taxon>
        <taxon>Campylobacterota</taxon>
        <taxon>Epsilonproteobacteria</taxon>
        <taxon>Campylobacterales</taxon>
        <taxon>Sulfurovaceae</taxon>
        <taxon>Nitratifractor</taxon>
    </lineage>
</organism>
<feature type="domain" description="Histidine kinase" evidence="14">
    <location>
        <begin position="148"/>
        <end position="371"/>
    </location>
</feature>
<comment type="subunit">
    <text evidence="9">At low DSF concentrations, interacts with RpfF.</text>
</comment>
<dbReference type="GO" id="GO:0005524">
    <property type="term" value="F:ATP binding"/>
    <property type="evidence" value="ECO:0007669"/>
    <property type="project" value="UniProtKB-KW"/>
</dbReference>
<dbReference type="FunFam" id="1.10.287.130:FF:000002">
    <property type="entry name" value="Two-component osmosensing histidine kinase"/>
    <property type="match status" value="1"/>
</dbReference>
<keyword evidence="5" id="KW-0547">Nucleotide-binding</keyword>
<dbReference type="HOGENOM" id="CLU_000445_114_15_7"/>
<evidence type="ECO:0000313" key="16">
    <source>
        <dbReference type="EMBL" id="ADV45688.1"/>
    </source>
</evidence>
<evidence type="ECO:0000256" key="6">
    <source>
        <dbReference type="ARBA" id="ARBA00022777"/>
    </source>
</evidence>
<dbReference type="Gene3D" id="3.40.50.2300">
    <property type="match status" value="2"/>
</dbReference>
<dbReference type="Pfam" id="PF02518">
    <property type="entry name" value="HATPase_c"/>
    <property type="match status" value="1"/>
</dbReference>
<dbReference type="GO" id="GO:0000155">
    <property type="term" value="F:phosphorelay sensor kinase activity"/>
    <property type="evidence" value="ECO:0007669"/>
    <property type="project" value="InterPro"/>
</dbReference>
<reference evidence="16 17" key="1">
    <citation type="journal article" date="2011" name="Stand. Genomic Sci.">
        <title>Complete genome sequence of Nitratifractor salsuginis type strain (E9I37-1).</title>
        <authorList>
            <person name="Anderson I."/>
            <person name="Sikorski J."/>
            <person name="Zeytun A."/>
            <person name="Nolan M."/>
            <person name="Lapidus A."/>
            <person name="Lucas S."/>
            <person name="Hammon N."/>
            <person name="Deshpande S."/>
            <person name="Cheng J.F."/>
            <person name="Tapia R."/>
            <person name="Han C."/>
            <person name="Goodwin L."/>
            <person name="Pitluck S."/>
            <person name="Liolios K."/>
            <person name="Pagani I."/>
            <person name="Ivanova N."/>
            <person name="Huntemann M."/>
            <person name="Mavromatis K."/>
            <person name="Ovchinikova G."/>
            <person name="Pati A."/>
            <person name="Chen A."/>
            <person name="Palaniappan K."/>
            <person name="Land M."/>
            <person name="Hauser L."/>
            <person name="Brambilla E.M."/>
            <person name="Ngatchou-Djao O.D."/>
            <person name="Rohde M."/>
            <person name="Tindall B.J."/>
            <person name="Goker M."/>
            <person name="Detter J.C."/>
            <person name="Woyke T."/>
            <person name="Bristow J."/>
            <person name="Eisen J.A."/>
            <person name="Markowitz V."/>
            <person name="Hugenholtz P."/>
            <person name="Klenk H.P."/>
            <person name="Kyrpides N.C."/>
        </authorList>
    </citation>
    <scope>NUCLEOTIDE SEQUENCE [LARGE SCALE GENOMIC DNA]</scope>
    <source>
        <strain evidence="17">DSM 16511 / JCM 12458 / E9I37-1</strain>
    </source>
</reference>
<keyword evidence="7" id="KW-0067">ATP-binding</keyword>
<dbReference type="RefSeq" id="WP_013553384.1">
    <property type="nucleotide sequence ID" value="NC_014935.1"/>
</dbReference>
<dbReference type="CDD" id="cd17546">
    <property type="entry name" value="REC_hyHK_CKI1_RcsC-like"/>
    <property type="match status" value="1"/>
</dbReference>
<name>E6X099_NITSE</name>
<dbReference type="InterPro" id="IPR003661">
    <property type="entry name" value="HisK_dim/P_dom"/>
</dbReference>
<keyword evidence="13" id="KW-0812">Transmembrane</keyword>
<dbReference type="CDD" id="cd16922">
    <property type="entry name" value="HATPase_EvgS-ArcB-TorS-like"/>
    <property type="match status" value="1"/>
</dbReference>
<keyword evidence="3 11" id="KW-0597">Phosphoprotein</keyword>
<reference evidence="17" key="2">
    <citation type="submission" date="2011-01" db="EMBL/GenBank/DDBJ databases">
        <title>The complete genome of Nitratifractor salsuginis DSM 16511.</title>
        <authorList>
            <consortium name="US DOE Joint Genome Institute (JGI-PGF)"/>
            <person name="Lucas S."/>
            <person name="Copeland A."/>
            <person name="Lapidus A."/>
            <person name="Bruce D."/>
            <person name="Goodwin L."/>
            <person name="Pitluck S."/>
            <person name="Kyrpides N."/>
            <person name="Mavromatis K."/>
            <person name="Ivanova N."/>
            <person name="Mikhailova N."/>
            <person name="Zeytun A."/>
            <person name="Detter J.C."/>
            <person name="Tapia R."/>
            <person name="Han C."/>
            <person name="Land M."/>
            <person name="Hauser L."/>
            <person name="Markowitz V."/>
            <person name="Cheng J.-F."/>
            <person name="Hugenholtz P."/>
            <person name="Woyke T."/>
            <person name="Wu D."/>
            <person name="Tindall B."/>
            <person name="Schuetze A."/>
            <person name="Brambilla E."/>
            <person name="Klenk H.-P."/>
            <person name="Eisen J.A."/>
        </authorList>
    </citation>
    <scope>NUCLEOTIDE SEQUENCE [LARGE SCALE GENOMIC DNA]</scope>
    <source>
        <strain evidence="17">DSM 16511 / JCM 12458 / E9I37-1</strain>
    </source>
</reference>
<evidence type="ECO:0000256" key="11">
    <source>
        <dbReference type="PROSITE-ProRule" id="PRU00169"/>
    </source>
</evidence>
<dbReference type="EC" id="2.7.13.3" evidence="2"/>
<dbReference type="Gene3D" id="3.30.565.10">
    <property type="entry name" value="Histidine kinase-like ATPase, C-terminal domain"/>
    <property type="match status" value="1"/>
</dbReference>
<keyword evidence="6 16" id="KW-0418">Kinase</keyword>
<keyword evidence="13" id="KW-0472">Membrane</keyword>
<dbReference type="KEGG" id="nsa:Nitsa_0418"/>
<dbReference type="SMART" id="SM00387">
    <property type="entry name" value="HATPase_c"/>
    <property type="match status" value="1"/>
</dbReference>
<evidence type="ECO:0000256" key="4">
    <source>
        <dbReference type="ARBA" id="ARBA00022679"/>
    </source>
</evidence>
<evidence type="ECO:0000256" key="5">
    <source>
        <dbReference type="ARBA" id="ARBA00022741"/>
    </source>
</evidence>
<evidence type="ECO:0000256" key="10">
    <source>
        <dbReference type="ARBA" id="ARBA00068150"/>
    </source>
</evidence>